<dbReference type="Proteomes" id="UP000195012">
    <property type="component" value="Unassembled WGS sequence"/>
</dbReference>
<evidence type="ECO:0000313" key="3">
    <source>
        <dbReference type="Proteomes" id="UP000195012"/>
    </source>
</evidence>
<proteinExistence type="predicted"/>
<evidence type="ECO:0000313" key="2">
    <source>
        <dbReference type="EMBL" id="OTN67656.1"/>
    </source>
</evidence>
<name>A0A1Y3DWJ2_PLAKN</name>
<evidence type="ECO:0000256" key="1">
    <source>
        <dbReference type="SAM" id="Phobius"/>
    </source>
</evidence>
<feature type="transmembrane region" description="Helical" evidence="1">
    <location>
        <begin position="24"/>
        <end position="44"/>
    </location>
</feature>
<reference evidence="2 3" key="1">
    <citation type="submission" date="2017-05" db="EMBL/GenBank/DDBJ databases">
        <title>PacBio assembly of a Plasmodium knowlesi genome sequence with Hi-C correction and manual annotation of the SICAvar gene family.</title>
        <authorList>
            <person name="Lapp S.A."/>
            <person name="Geraldo J.A."/>
            <person name="Chien J.-T."/>
            <person name="Ay F."/>
            <person name="Pakala S.B."/>
            <person name="Batugedara G."/>
            <person name="Humphrey J.C."/>
            <person name="Debarry J.D."/>
            <person name="Le Roch K.G."/>
            <person name="Galinski M.R."/>
            <person name="Kissinger J.C."/>
        </authorList>
    </citation>
    <scope>NUCLEOTIDE SEQUENCE [LARGE SCALE GENOMIC DNA]</scope>
    <source>
        <strain evidence="3">Malayan Strain Pk1 (A+)</strain>
    </source>
</reference>
<dbReference type="InterPro" id="IPR036469">
    <property type="entry name" value="Pfg27_sf"/>
</dbReference>
<protein>
    <submittedName>
        <fullName evidence="2">Uncharacterized protein</fullName>
    </submittedName>
</protein>
<dbReference type="eggNOG" id="ENOG502TN01">
    <property type="taxonomic scope" value="Eukaryota"/>
</dbReference>
<dbReference type="VEuPathDB" id="PlasmoDB:PKNOH_S05400200"/>
<organism evidence="2 3">
    <name type="scientific">Plasmodium knowlesi</name>
    <dbReference type="NCBI Taxonomy" id="5850"/>
    <lineage>
        <taxon>Eukaryota</taxon>
        <taxon>Sar</taxon>
        <taxon>Alveolata</taxon>
        <taxon>Apicomplexa</taxon>
        <taxon>Aconoidasida</taxon>
        <taxon>Haemosporida</taxon>
        <taxon>Plasmodiidae</taxon>
        <taxon>Plasmodium</taxon>
        <taxon>Plasmodium (Plasmodium)</taxon>
    </lineage>
</organism>
<comment type="caution">
    <text evidence="2">The sequence shown here is derived from an EMBL/GenBank/DDBJ whole genome shotgun (WGS) entry which is preliminary data.</text>
</comment>
<dbReference type="AlphaFoldDB" id="A0A1Y3DWJ2"/>
<accession>A0A1Y3DWJ2</accession>
<dbReference type="VEuPathDB" id="PlasmoDB:PKA1H_130060900"/>
<keyword evidence="1" id="KW-1133">Transmembrane helix</keyword>
<keyword evidence="1" id="KW-0812">Transmembrane</keyword>
<dbReference type="VEuPathDB" id="PlasmoDB:PKNH_1356400"/>
<keyword evidence="1" id="KW-0472">Membrane</keyword>
<gene>
    <name evidence="2" type="ORF">PKNOH_S05400200</name>
</gene>
<sequence>MLLYTNRIIEVCNHIHYIMKIIKVYRFICILLITFLSGIVLHSLNSFDTILHISLYSRNEYLSRTNGRYLAEGHHSRETLKRPYSCELTEDELLGLFQIIHVETVIASDIITAMILRLDEENNRLDVEELVRNTVFRRLRREMPHSAAELRLTMEARLMELVHEIMTITPLSKDILLHQLEIYRVELDESVEILRFIAKQNTEEGIYEFLNNLALIRESLEILLKSNDIVVCEHTSTIMVLRIRRRVLDILHFHRENTLNRIKEDDGMPTYLGSYRLLGESQEHFDGIFDLYKKKFLHRMGYSEEDSERIKTAVKSHVDLTEGMNIDRRRKEKLKDCEHIIKRCSSNSISKFSNNFKVLSSPYFLAICSFILYSNGYHRVFFFSSNRHIDF</sequence>
<dbReference type="EMBL" id="NETL01000019">
    <property type="protein sequence ID" value="OTN67656.1"/>
    <property type="molecule type" value="Genomic_DNA"/>
</dbReference>
<dbReference type="OrthoDB" id="378047at2759"/>
<dbReference type="Gene3D" id="1.10.3030.10">
    <property type="entry name" value="Gametocyte protein Pfg27"/>
    <property type="match status" value="1"/>
</dbReference>